<gene>
    <name evidence="1" type="ORF">DSL64_09785</name>
</gene>
<dbReference type="CDD" id="cd00754">
    <property type="entry name" value="Ubl_MoaD"/>
    <property type="match status" value="1"/>
</dbReference>
<keyword evidence="2" id="KW-1185">Reference proteome</keyword>
<comment type="caution">
    <text evidence="1">The sequence shown here is derived from an EMBL/GenBank/DDBJ whole genome shotgun (WGS) entry which is preliminary data.</text>
</comment>
<dbReference type="EMBL" id="QNUL01000005">
    <property type="protein sequence ID" value="REA62526.1"/>
    <property type="molecule type" value="Genomic_DNA"/>
</dbReference>
<protein>
    <submittedName>
        <fullName evidence="1">MoaD/ThiS family protein</fullName>
    </submittedName>
</protein>
<dbReference type="InterPro" id="IPR016155">
    <property type="entry name" value="Mopterin_synth/thiamin_S_b"/>
</dbReference>
<dbReference type="Proteomes" id="UP000256373">
    <property type="component" value="Unassembled WGS sequence"/>
</dbReference>
<reference evidence="1 2" key="1">
    <citation type="submission" date="2018-07" db="EMBL/GenBank/DDBJ databases">
        <title>Dyadobacter roseus sp. nov., isolated from rose rhizosphere soil.</title>
        <authorList>
            <person name="Chen L."/>
        </authorList>
    </citation>
    <scope>NUCLEOTIDE SEQUENCE [LARGE SCALE GENOMIC DNA]</scope>
    <source>
        <strain evidence="1 2">RS19</strain>
    </source>
</reference>
<evidence type="ECO:0000313" key="2">
    <source>
        <dbReference type="Proteomes" id="UP000256373"/>
    </source>
</evidence>
<evidence type="ECO:0000313" key="1">
    <source>
        <dbReference type="EMBL" id="REA62526.1"/>
    </source>
</evidence>
<dbReference type="Pfam" id="PF02597">
    <property type="entry name" value="ThiS"/>
    <property type="match status" value="1"/>
</dbReference>
<dbReference type="AlphaFoldDB" id="A0A3D8YDJ4"/>
<sequence length="79" mass="8778">MNVQVMYFGMLSETTGLQSESWTLNEQVTVGTFREKVEEKYPLLKGKKFKIAVNKQIATDSVLIGRLSELALLPPFAGG</sequence>
<dbReference type="SUPFAM" id="SSF54285">
    <property type="entry name" value="MoaD/ThiS"/>
    <property type="match status" value="1"/>
</dbReference>
<name>A0A3D8YDJ4_9BACT</name>
<dbReference type="InterPro" id="IPR003749">
    <property type="entry name" value="ThiS/MoaD-like"/>
</dbReference>
<proteinExistence type="predicted"/>
<accession>A0A3D8YDJ4</accession>
<dbReference type="InterPro" id="IPR012675">
    <property type="entry name" value="Beta-grasp_dom_sf"/>
</dbReference>
<dbReference type="RefSeq" id="WP_115830557.1">
    <property type="nucleotide sequence ID" value="NZ_QNUL01000005.1"/>
</dbReference>
<dbReference type="OrthoDB" id="598356at2"/>
<dbReference type="Gene3D" id="3.10.20.30">
    <property type="match status" value="1"/>
</dbReference>
<organism evidence="1 2">
    <name type="scientific">Dyadobacter luteus</name>
    <dbReference type="NCBI Taxonomy" id="2259619"/>
    <lineage>
        <taxon>Bacteria</taxon>
        <taxon>Pseudomonadati</taxon>
        <taxon>Bacteroidota</taxon>
        <taxon>Cytophagia</taxon>
        <taxon>Cytophagales</taxon>
        <taxon>Spirosomataceae</taxon>
        <taxon>Dyadobacter</taxon>
    </lineage>
</organism>